<sequence length="270" mass="28523">MTINLLTGIPSTSTYVPQASFMMEGIPQSPLTAAAKASGLTPETAAAPTQSSRQVPGSNTATTTSTTTAESSYLPARPGAAPAPAPTGSMYRTASGLLPTETTSNGGPPSPQPGAVPVPFPAATRAEGAYAPQLPQQQASPTAAPHPYTPQIPLTSPTTRANYPAQPPGSTTSRAEPDSPRSFTSPVCFVQYDTPTHTQSENHNESNHVRRRSTGHPSGYVQNPYADEPLPSRRTYDGEEGVWETAKRWVRTAGEKVGEAESEVWRRINK</sequence>
<feature type="region of interest" description="Disordered" evidence="1">
    <location>
        <begin position="32"/>
        <end position="120"/>
    </location>
</feature>
<dbReference type="AlphaFoldDB" id="A0A9P8HWV9"/>
<organism evidence="2 3">
    <name type="scientific">Glutinoglossum americanum</name>
    <dbReference type="NCBI Taxonomy" id="1670608"/>
    <lineage>
        <taxon>Eukaryota</taxon>
        <taxon>Fungi</taxon>
        <taxon>Dikarya</taxon>
        <taxon>Ascomycota</taxon>
        <taxon>Pezizomycotina</taxon>
        <taxon>Geoglossomycetes</taxon>
        <taxon>Geoglossales</taxon>
        <taxon>Geoglossaceae</taxon>
        <taxon>Glutinoglossum</taxon>
    </lineage>
</organism>
<evidence type="ECO:0000313" key="2">
    <source>
        <dbReference type="EMBL" id="KAH0541330.1"/>
    </source>
</evidence>
<feature type="compositionally biased region" description="Low complexity" evidence="1">
    <location>
        <begin position="60"/>
        <end position="82"/>
    </location>
</feature>
<dbReference type="Proteomes" id="UP000698800">
    <property type="component" value="Unassembled WGS sequence"/>
</dbReference>
<proteinExistence type="predicted"/>
<keyword evidence="3" id="KW-1185">Reference proteome</keyword>
<accession>A0A9P8HWV9</accession>
<protein>
    <submittedName>
        <fullName evidence="2">Uncharacterized protein</fullName>
    </submittedName>
</protein>
<feature type="region of interest" description="Disordered" evidence="1">
    <location>
        <begin position="132"/>
        <end position="240"/>
    </location>
</feature>
<dbReference type="EMBL" id="JAGHQL010000081">
    <property type="protein sequence ID" value="KAH0541330.1"/>
    <property type="molecule type" value="Genomic_DNA"/>
</dbReference>
<dbReference type="OrthoDB" id="5385910at2759"/>
<feature type="compositionally biased region" description="Pro residues" evidence="1">
    <location>
        <begin position="108"/>
        <end position="120"/>
    </location>
</feature>
<gene>
    <name evidence="2" type="ORF">FGG08_004168</name>
</gene>
<evidence type="ECO:0000313" key="3">
    <source>
        <dbReference type="Proteomes" id="UP000698800"/>
    </source>
</evidence>
<reference evidence="2" key="1">
    <citation type="submission" date="2021-03" db="EMBL/GenBank/DDBJ databases">
        <title>Comparative genomics and phylogenomic investigation of the class Geoglossomycetes provide insights into ecological specialization and systematics.</title>
        <authorList>
            <person name="Melie T."/>
            <person name="Pirro S."/>
            <person name="Miller A.N."/>
            <person name="Quandt A."/>
        </authorList>
    </citation>
    <scope>NUCLEOTIDE SEQUENCE</scope>
    <source>
        <strain evidence="2">GBOQ0MN5Z8</strain>
    </source>
</reference>
<feature type="compositionally biased region" description="Polar residues" evidence="1">
    <location>
        <begin position="47"/>
        <end position="59"/>
    </location>
</feature>
<feature type="compositionally biased region" description="Polar residues" evidence="1">
    <location>
        <begin position="152"/>
        <end position="161"/>
    </location>
</feature>
<comment type="caution">
    <text evidence="2">The sequence shown here is derived from an EMBL/GenBank/DDBJ whole genome shotgun (WGS) entry which is preliminary data.</text>
</comment>
<evidence type="ECO:0000256" key="1">
    <source>
        <dbReference type="SAM" id="MobiDB-lite"/>
    </source>
</evidence>
<name>A0A9P8HWV9_9PEZI</name>